<feature type="transmembrane region" description="Helical" evidence="2">
    <location>
        <begin position="179"/>
        <end position="197"/>
    </location>
</feature>
<organism evidence="4 5">
    <name type="scientific">Streptomyces levis</name>
    <dbReference type="NCBI Taxonomy" id="285566"/>
    <lineage>
        <taxon>Bacteria</taxon>
        <taxon>Bacillati</taxon>
        <taxon>Actinomycetota</taxon>
        <taxon>Actinomycetes</taxon>
        <taxon>Kitasatosporales</taxon>
        <taxon>Streptomycetaceae</taxon>
        <taxon>Streptomyces</taxon>
    </lineage>
</organism>
<feature type="transmembrane region" description="Helical" evidence="2">
    <location>
        <begin position="261"/>
        <end position="281"/>
    </location>
</feature>
<keyword evidence="2" id="KW-1133">Transmembrane helix</keyword>
<evidence type="ECO:0000256" key="1">
    <source>
        <dbReference type="SAM" id="MobiDB-lite"/>
    </source>
</evidence>
<dbReference type="Pfam" id="PF01757">
    <property type="entry name" value="Acyl_transf_3"/>
    <property type="match status" value="1"/>
</dbReference>
<name>A0ABP6AF91_9ACTN</name>
<feature type="transmembrane region" description="Helical" evidence="2">
    <location>
        <begin position="85"/>
        <end position="103"/>
    </location>
</feature>
<feature type="transmembrane region" description="Helical" evidence="2">
    <location>
        <begin position="332"/>
        <end position="350"/>
    </location>
</feature>
<evidence type="ECO:0000313" key="5">
    <source>
        <dbReference type="Proteomes" id="UP001501095"/>
    </source>
</evidence>
<feature type="transmembrane region" description="Helical" evidence="2">
    <location>
        <begin position="301"/>
        <end position="325"/>
    </location>
</feature>
<gene>
    <name evidence="4" type="ORF">GCM10010423_00840</name>
</gene>
<evidence type="ECO:0000256" key="2">
    <source>
        <dbReference type="SAM" id="Phobius"/>
    </source>
</evidence>
<sequence length="422" mass="46511">MKRATPAGPAVYAVAHWSGGGDVTPASPGRPPGTTRMRPSGTPARPAEAPVSEDTLRLRVRAVPTGGTAREEGPAARPDGQRDAFFDNAKYLAIVLVAVGHAWEPLRDGSRTVSALYLFVYAFHMPAFIVVSGYFSRSFDAAPGRLRRLVTGLAVPYVVFETAYTLFTRWTDQEPDRPVSLLDPLYLTWFLAALFIWRLTTPLWQRVRWPLPLALAVAMLATLSPSIGDDLDLQRTLQFLPYFVLGLLLKPEHFQWVRRRAVRILAVPVFVCAAAVAYWAVPRMSGAWFYHRDSAAELAAPAWYGPVMTLVTFGCSLVLVACFLAWVPGRRAWFTALGAGTLYGYLLHGFVAQGSKFWGWYDPAWVHRPLGAVVVTAAAAVLVTALCTPPVRRLFRWVVEPRMTWAFRPEARGRGTGGVTAG</sequence>
<keyword evidence="4" id="KW-0012">Acyltransferase</keyword>
<keyword evidence="2" id="KW-0472">Membrane</keyword>
<dbReference type="PANTHER" id="PTHR37312:SF1">
    <property type="entry name" value="MEMBRANE-BOUND ACYLTRANSFERASE YKRP-RELATED"/>
    <property type="match status" value="1"/>
</dbReference>
<dbReference type="InterPro" id="IPR052734">
    <property type="entry name" value="Nod_factor_acetyltransferase"/>
</dbReference>
<comment type="caution">
    <text evidence="4">The sequence shown here is derived from an EMBL/GenBank/DDBJ whole genome shotgun (WGS) entry which is preliminary data.</text>
</comment>
<dbReference type="EMBL" id="BAAATM010000001">
    <property type="protein sequence ID" value="GAA2514067.1"/>
    <property type="molecule type" value="Genomic_DNA"/>
</dbReference>
<feature type="compositionally biased region" description="Low complexity" evidence="1">
    <location>
        <begin position="32"/>
        <end position="43"/>
    </location>
</feature>
<evidence type="ECO:0000313" key="4">
    <source>
        <dbReference type="EMBL" id="GAA2514067.1"/>
    </source>
</evidence>
<feature type="region of interest" description="Disordered" evidence="1">
    <location>
        <begin position="15"/>
        <end position="54"/>
    </location>
</feature>
<evidence type="ECO:0000259" key="3">
    <source>
        <dbReference type="Pfam" id="PF01757"/>
    </source>
</evidence>
<reference evidence="5" key="1">
    <citation type="journal article" date="2019" name="Int. J. Syst. Evol. Microbiol.">
        <title>The Global Catalogue of Microorganisms (GCM) 10K type strain sequencing project: providing services to taxonomists for standard genome sequencing and annotation.</title>
        <authorList>
            <consortium name="The Broad Institute Genomics Platform"/>
            <consortium name="The Broad Institute Genome Sequencing Center for Infectious Disease"/>
            <person name="Wu L."/>
            <person name="Ma J."/>
        </authorList>
    </citation>
    <scope>NUCLEOTIDE SEQUENCE [LARGE SCALE GENOMIC DNA]</scope>
    <source>
        <strain evidence="5">JCM 6924</strain>
    </source>
</reference>
<feature type="transmembrane region" description="Helical" evidence="2">
    <location>
        <begin position="148"/>
        <end position="167"/>
    </location>
</feature>
<accession>A0ABP6AF91</accession>
<proteinExistence type="predicted"/>
<dbReference type="InterPro" id="IPR002656">
    <property type="entry name" value="Acyl_transf_3_dom"/>
</dbReference>
<feature type="transmembrane region" description="Helical" evidence="2">
    <location>
        <begin position="370"/>
        <end position="388"/>
    </location>
</feature>
<dbReference type="PANTHER" id="PTHR37312">
    <property type="entry name" value="MEMBRANE-BOUND ACYLTRANSFERASE YKRP-RELATED"/>
    <property type="match status" value="1"/>
</dbReference>
<keyword evidence="4" id="KW-0808">Transferase</keyword>
<keyword evidence="5" id="KW-1185">Reference proteome</keyword>
<keyword evidence="2" id="KW-0812">Transmembrane</keyword>
<feature type="transmembrane region" description="Helical" evidence="2">
    <location>
        <begin position="115"/>
        <end position="136"/>
    </location>
</feature>
<dbReference type="Proteomes" id="UP001501095">
    <property type="component" value="Unassembled WGS sequence"/>
</dbReference>
<protein>
    <submittedName>
        <fullName evidence="4">Acyltransferase family protein</fullName>
    </submittedName>
</protein>
<feature type="domain" description="Acyltransferase 3" evidence="3">
    <location>
        <begin position="84"/>
        <end position="382"/>
    </location>
</feature>
<dbReference type="GO" id="GO:0016746">
    <property type="term" value="F:acyltransferase activity"/>
    <property type="evidence" value="ECO:0007669"/>
    <property type="project" value="UniProtKB-KW"/>
</dbReference>